<dbReference type="KEGG" id="cari:FNU76_23855"/>
<sequence>MANLSEDNQFPATVYQIEPSDLVLGGPAGVVNLQAGQLTRRTRWLYNWIADNVVASALAGKLLRLDNLGRLPADITGNAATADRWQTLRKLSLSGDAMGSALLDGGSDPTLVLQLAATTVAAGSYGAADKTLSLSVNAQGRLTAASQQAIQLALAQVSGLVAALNGKQASLGFTPESIANKGAANGYAGLGADGKIPAAQLPALAITDTFVVASEAALLALVAEPGDVAIRTDLRRSFILRTAPTSVLANWQELLTPDNQVASINGQTGAVVLSAASVGAAAAAHSHALPIGDGSMQRLTLTTGQQLNFAAGSNVALAFNDATKTVTISTSGQISGNVESAGRWQYARGLSLTGDITGTVALDGSADIYLATALANTGVVAGSYGSATHIPVVTFDAKGRATAASLQPIAPSWDAITSKPTTLAGFGITDAASLAGNTFTAPQTIAGSLPAGTALATIGSTAQGLMLRASGNGGTASAAVLTFLRPGSYGAYFGLDIDNKWKVGGWSVGAVSYELWHAGNSSKFTGSLPWASLTGTPTTLAAAGITDAAPLSHSHAGLSLARVLFFANF</sequence>
<proteinExistence type="predicted"/>
<evidence type="ECO:0000313" key="2">
    <source>
        <dbReference type="Proteomes" id="UP000317550"/>
    </source>
</evidence>
<gene>
    <name evidence="1" type="ORF">FNU76_23855</name>
</gene>
<protein>
    <submittedName>
        <fullName evidence="1">Uncharacterized protein</fullName>
    </submittedName>
</protein>
<dbReference type="RefSeq" id="WP_144280515.1">
    <property type="nucleotide sequence ID" value="NZ_CP041730.1"/>
</dbReference>
<dbReference type="OrthoDB" id="6298777at2"/>
<evidence type="ECO:0000313" key="1">
    <source>
        <dbReference type="EMBL" id="QDQ29140.1"/>
    </source>
</evidence>
<organism evidence="1 2">
    <name type="scientific">Chitinimonas arctica</name>
    <dbReference type="NCBI Taxonomy" id="2594795"/>
    <lineage>
        <taxon>Bacteria</taxon>
        <taxon>Pseudomonadati</taxon>
        <taxon>Pseudomonadota</taxon>
        <taxon>Betaproteobacteria</taxon>
        <taxon>Neisseriales</taxon>
        <taxon>Chitinibacteraceae</taxon>
        <taxon>Chitinimonas</taxon>
    </lineage>
</organism>
<reference evidence="2" key="1">
    <citation type="submission" date="2019-07" db="EMBL/GenBank/DDBJ databases">
        <title>Chitinimonas sp. nov., isolated from Ny-Alesund, arctica soil.</title>
        <authorList>
            <person name="Xu Q."/>
            <person name="Peng F."/>
        </authorList>
    </citation>
    <scope>NUCLEOTIDE SEQUENCE [LARGE SCALE GENOMIC DNA]</scope>
    <source>
        <strain evidence="2">R3-44</strain>
    </source>
</reference>
<dbReference type="AlphaFoldDB" id="A0A516SLY1"/>
<dbReference type="Proteomes" id="UP000317550">
    <property type="component" value="Chromosome"/>
</dbReference>
<accession>A0A516SLY1</accession>
<name>A0A516SLY1_9NEIS</name>
<keyword evidence="2" id="KW-1185">Reference proteome</keyword>
<dbReference type="EMBL" id="CP041730">
    <property type="protein sequence ID" value="QDQ29140.1"/>
    <property type="molecule type" value="Genomic_DNA"/>
</dbReference>